<dbReference type="InterPro" id="IPR029063">
    <property type="entry name" value="SAM-dependent_MTases_sf"/>
</dbReference>
<organism evidence="2 3">
    <name type="scientific">Lasiodiplodia theobromae</name>
    <dbReference type="NCBI Taxonomy" id="45133"/>
    <lineage>
        <taxon>Eukaryota</taxon>
        <taxon>Fungi</taxon>
        <taxon>Dikarya</taxon>
        <taxon>Ascomycota</taxon>
        <taxon>Pezizomycotina</taxon>
        <taxon>Dothideomycetes</taxon>
        <taxon>Dothideomycetes incertae sedis</taxon>
        <taxon>Botryosphaeriales</taxon>
        <taxon>Botryosphaeriaceae</taxon>
        <taxon>Lasiodiplodia</taxon>
    </lineage>
</organism>
<keyword evidence="2" id="KW-0489">Methyltransferase</keyword>
<dbReference type="OrthoDB" id="10027013at2759"/>
<sequence length="317" mass="35004">MADQRPPRPAPSGPNHDTTFRNYTAAAASAYASSRGSYPPALFAFILDRHQCTGGQLGRVLDVGCGPGNALRDIAPHFDHATGADPGEEMIATAKKLGHRTKTGEEVVWNVSGAEELVEKAGVETGTVDLLTVAMAAHWFDMPAFWKQAAKLVKPGGSVAIFTKSSYYCHPTMPNINEVQRISDEFERTELARYEYPGNRLCREFYKDLALPWQAEDGGPPEFPEELFERHAWNFNGTLDGPDGEDFFGGSLTLTFPQMEKLLGTTSTVQRWREAHPDLAGTDKDAIKVFLKKLEEVAGTSKIRMGMGYALLFFKRK</sequence>
<dbReference type="Proteomes" id="UP000325902">
    <property type="component" value="Unassembled WGS sequence"/>
</dbReference>
<dbReference type="InterPro" id="IPR013216">
    <property type="entry name" value="Methyltransf_11"/>
</dbReference>
<evidence type="ECO:0000313" key="2">
    <source>
        <dbReference type="EMBL" id="KAB2575648.1"/>
    </source>
</evidence>
<dbReference type="InterPro" id="IPR051052">
    <property type="entry name" value="Diverse_substrate_MTase"/>
</dbReference>
<name>A0A5N5DCV7_9PEZI</name>
<reference evidence="2 3" key="1">
    <citation type="journal article" date="2019" name="Sci. Rep.">
        <title>A multi-omics analysis of the grapevine pathogen Lasiodiplodia theobromae reveals that temperature affects the expression of virulence- and pathogenicity-related genes.</title>
        <authorList>
            <person name="Felix C."/>
            <person name="Meneses R."/>
            <person name="Goncalves M.F.M."/>
            <person name="Tilleman L."/>
            <person name="Duarte A.S."/>
            <person name="Jorrin-Novo J.V."/>
            <person name="Van de Peer Y."/>
            <person name="Deforce D."/>
            <person name="Van Nieuwerburgh F."/>
            <person name="Esteves A.C."/>
            <person name="Alves A."/>
        </authorList>
    </citation>
    <scope>NUCLEOTIDE SEQUENCE [LARGE SCALE GENOMIC DNA]</scope>
    <source>
        <strain evidence="2 3">LA-SOL3</strain>
    </source>
</reference>
<proteinExistence type="predicted"/>
<keyword evidence="3" id="KW-1185">Reference proteome</keyword>
<protein>
    <submittedName>
        <fullName evidence="2">Trans-aconitate 3-methyltransferase</fullName>
    </submittedName>
</protein>
<dbReference type="AlphaFoldDB" id="A0A5N5DCV7"/>
<dbReference type="EMBL" id="VCHE01000031">
    <property type="protein sequence ID" value="KAB2575648.1"/>
    <property type="molecule type" value="Genomic_DNA"/>
</dbReference>
<dbReference type="PANTHER" id="PTHR44942">
    <property type="entry name" value="METHYLTRANSF_11 DOMAIN-CONTAINING PROTEIN"/>
    <property type="match status" value="1"/>
</dbReference>
<dbReference type="Pfam" id="PF08241">
    <property type="entry name" value="Methyltransf_11"/>
    <property type="match status" value="1"/>
</dbReference>
<dbReference type="GO" id="GO:0008757">
    <property type="term" value="F:S-adenosylmethionine-dependent methyltransferase activity"/>
    <property type="evidence" value="ECO:0007669"/>
    <property type="project" value="InterPro"/>
</dbReference>
<dbReference type="Gene3D" id="3.40.50.150">
    <property type="entry name" value="Vaccinia Virus protein VP39"/>
    <property type="match status" value="1"/>
</dbReference>
<dbReference type="CDD" id="cd02440">
    <property type="entry name" value="AdoMet_MTases"/>
    <property type="match status" value="1"/>
</dbReference>
<dbReference type="SUPFAM" id="SSF53335">
    <property type="entry name" value="S-adenosyl-L-methionine-dependent methyltransferases"/>
    <property type="match status" value="1"/>
</dbReference>
<comment type="caution">
    <text evidence="2">The sequence shown here is derived from an EMBL/GenBank/DDBJ whole genome shotgun (WGS) entry which is preliminary data.</text>
</comment>
<evidence type="ECO:0000259" key="1">
    <source>
        <dbReference type="Pfam" id="PF08241"/>
    </source>
</evidence>
<evidence type="ECO:0000313" key="3">
    <source>
        <dbReference type="Proteomes" id="UP000325902"/>
    </source>
</evidence>
<gene>
    <name evidence="2" type="primary">TMT1_1</name>
    <name evidence="2" type="ORF">DBV05_g5749</name>
</gene>
<accession>A0A5N5DCV7</accession>
<keyword evidence="2" id="KW-0808">Transferase</keyword>
<dbReference type="GO" id="GO:0032259">
    <property type="term" value="P:methylation"/>
    <property type="evidence" value="ECO:0007669"/>
    <property type="project" value="UniProtKB-KW"/>
</dbReference>
<feature type="domain" description="Methyltransferase type 11" evidence="1">
    <location>
        <begin position="61"/>
        <end position="161"/>
    </location>
</feature>
<dbReference type="PANTHER" id="PTHR44942:SF10">
    <property type="entry name" value="METHYLTRANSFERASE TYPE 11 DOMAIN-CONTAINING PROTEIN"/>
    <property type="match status" value="1"/>
</dbReference>